<dbReference type="Proteomes" id="UP000256621">
    <property type="component" value="Chromosome"/>
</dbReference>
<feature type="domain" description="ABC transporter" evidence="6">
    <location>
        <begin position="2"/>
        <end position="237"/>
    </location>
</feature>
<evidence type="ECO:0000256" key="4">
    <source>
        <dbReference type="ARBA" id="ARBA00022840"/>
    </source>
</evidence>
<dbReference type="InterPro" id="IPR017871">
    <property type="entry name" value="ABC_transporter-like_CS"/>
</dbReference>
<dbReference type="EMBL" id="CP031442">
    <property type="protein sequence ID" value="AXM06702.1"/>
    <property type="molecule type" value="Genomic_DNA"/>
</dbReference>
<evidence type="ECO:0000313" key="9">
    <source>
        <dbReference type="Proteomes" id="UP000226191"/>
    </source>
</evidence>
<dbReference type="GO" id="GO:0015418">
    <property type="term" value="F:ABC-type quaternary ammonium compound transporting activity"/>
    <property type="evidence" value="ECO:0007669"/>
    <property type="project" value="UniProtKB-EC"/>
</dbReference>
<accession>A0A2B7ICZ1</accession>
<dbReference type="Pfam" id="PF00005">
    <property type="entry name" value="ABC_tran"/>
    <property type="match status" value="1"/>
</dbReference>
<dbReference type="SMART" id="SM00382">
    <property type="entry name" value="AAA"/>
    <property type="match status" value="1"/>
</dbReference>
<dbReference type="EC" id="7.6.2.9" evidence="5"/>
<keyword evidence="2" id="KW-0813">Transport</keyword>
<dbReference type="OMA" id="MGYVIQQ"/>
<evidence type="ECO:0000313" key="10">
    <source>
        <dbReference type="Proteomes" id="UP000256621"/>
    </source>
</evidence>
<dbReference type="PANTHER" id="PTHR43117">
    <property type="entry name" value="OSMOPROTECTANT IMPORT ATP-BINDING PROTEIN OSMV"/>
    <property type="match status" value="1"/>
</dbReference>
<dbReference type="PROSITE" id="PS00211">
    <property type="entry name" value="ABC_TRANSPORTER_1"/>
    <property type="match status" value="1"/>
</dbReference>
<evidence type="ECO:0000256" key="1">
    <source>
        <dbReference type="ARBA" id="ARBA00005417"/>
    </source>
</evidence>
<dbReference type="GeneID" id="92856380"/>
<evidence type="ECO:0000256" key="3">
    <source>
        <dbReference type="ARBA" id="ARBA00022741"/>
    </source>
</evidence>
<dbReference type="Proteomes" id="UP000226191">
    <property type="component" value="Unassembled WGS sequence"/>
</dbReference>
<evidence type="ECO:0000313" key="8">
    <source>
        <dbReference type="EMBL" id="PGF34926.1"/>
    </source>
</evidence>
<dbReference type="PANTHER" id="PTHR43117:SF4">
    <property type="entry name" value="OSMOPROTECTANT IMPORT ATP-BINDING PROTEIN OSMV"/>
    <property type="match status" value="1"/>
</dbReference>
<dbReference type="GO" id="GO:0016887">
    <property type="term" value="F:ATP hydrolysis activity"/>
    <property type="evidence" value="ECO:0007669"/>
    <property type="project" value="InterPro"/>
</dbReference>
<keyword evidence="3" id="KW-0547">Nucleotide-binding</keyword>
<dbReference type="PROSITE" id="PS50893">
    <property type="entry name" value="ABC_TRANSPORTER_2"/>
    <property type="match status" value="1"/>
</dbReference>
<evidence type="ECO:0000256" key="5">
    <source>
        <dbReference type="ARBA" id="ARBA00066388"/>
    </source>
</evidence>
<dbReference type="InterPro" id="IPR027417">
    <property type="entry name" value="P-loop_NTPase"/>
</dbReference>
<evidence type="ECO:0000313" key="7">
    <source>
        <dbReference type="EMBL" id="AXM06702.1"/>
    </source>
</evidence>
<dbReference type="GO" id="GO:0005524">
    <property type="term" value="F:ATP binding"/>
    <property type="evidence" value="ECO:0007669"/>
    <property type="project" value="UniProtKB-KW"/>
</dbReference>
<dbReference type="RefSeq" id="WP_002515103.1">
    <property type="nucleotide sequence ID" value="NZ_AP019664.1"/>
</dbReference>
<dbReference type="OrthoDB" id="9802264at2"/>
<keyword evidence="4 8" id="KW-0067">ATP-binding</keyword>
<dbReference type="Gene3D" id="3.40.50.300">
    <property type="entry name" value="P-loop containing nucleotide triphosphate hydrolases"/>
    <property type="match status" value="1"/>
</dbReference>
<organism evidence="8 9">
    <name type="scientific">Cutibacterium acnes</name>
    <name type="common">Propionibacterium acnes</name>
    <dbReference type="NCBI Taxonomy" id="1747"/>
    <lineage>
        <taxon>Bacteria</taxon>
        <taxon>Bacillati</taxon>
        <taxon>Actinomycetota</taxon>
        <taxon>Actinomycetes</taxon>
        <taxon>Propionibacteriales</taxon>
        <taxon>Propionibacteriaceae</taxon>
        <taxon>Cutibacterium</taxon>
    </lineage>
</organism>
<dbReference type="InterPro" id="IPR003593">
    <property type="entry name" value="AAA+_ATPase"/>
</dbReference>
<comment type="similarity">
    <text evidence="1">Belongs to the ABC transporter superfamily.</text>
</comment>
<dbReference type="FunFam" id="3.40.50.300:FF:000425">
    <property type="entry name" value="Probable ABC transporter, ATP-binding subunit"/>
    <property type="match status" value="1"/>
</dbReference>
<dbReference type="AlphaFoldDB" id="A0A2B7ICZ1"/>
<evidence type="ECO:0000256" key="2">
    <source>
        <dbReference type="ARBA" id="ARBA00022448"/>
    </source>
</evidence>
<dbReference type="SUPFAM" id="SSF52540">
    <property type="entry name" value="P-loop containing nucleoside triphosphate hydrolases"/>
    <property type="match status" value="1"/>
</dbReference>
<sequence length="278" mass="30577">MIRFDHVSKRFDDGTVAVDNFELTVESHHLVVLLGSSGCGKTTLLRMVNRMVDPSEGRILIDDTDVATVNPVKLRRQIGYVMQSGGLLPHRTVVDNIAAVPLLSGVSRTAARTRAMDLLERVGLDSSLARRYPTQLSGGQRQRVGVARALAANPDILLMDEPFGAVDPVVRTELQQGLLQIQADLAKTIVFVTHDVDEAFLLGDEVLVLRREAQVAQRGRPDDVLLHPIDDFVSSFIGGDRRNLHMERHDDHPTIVDAGGRLVGRFANQPSTTVRENS</sequence>
<reference evidence="8 9" key="1">
    <citation type="submission" date="2017-02" db="EMBL/GenBank/DDBJ databases">
        <title>Prevalence of linear plasmids in Cutibacterium acnes isolates obtained from cancerous prostatic tissue.</title>
        <authorList>
            <person name="Davidsson S."/>
            <person name="Bruggemann H."/>
        </authorList>
    </citation>
    <scope>NUCLEOTIDE SEQUENCE [LARGE SCALE GENOMIC DNA]</scope>
    <source>
        <strain evidence="8 9">11-78</strain>
    </source>
</reference>
<gene>
    <name evidence="8" type="ORF">B1B09_04725</name>
    <name evidence="7" type="ORF">DXN06_05755</name>
</gene>
<name>A0A2B7ICZ1_CUTAC</name>
<evidence type="ECO:0000259" key="6">
    <source>
        <dbReference type="PROSITE" id="PS50893"/>
    </source>
</evidence>
<dbReference type="InterPro" id="IPR003439">
    <property type="entry name" value="ABC_transporter-like_ATP-bd"/>
</dbReference>
<dbReference type="EMBL" id="MVCE01000002">
    <property type="protein sequence ID" value="PGF34926.1"/>
    <property type="molecule type" value="Genomic_DNA"/>
</dbReference>
<reference evidence="7 10" key="2">
    <citation type="submission" date="2018-08" db="EMBL/GenBank/DDBJ databases">
        <title>Genome sequencing of Cutibacterium acnes KCOM 1315.</title>
        <authorList>
            <person name="Kook J.-K."/>
            <person name="Park S.-N."/>
            <person name="Lim Y.K."/>
        </authorList>
    </citation>
    <scope>NUCLEOTIDE SEQUENCE [LARGE SCALE GENOMIC DNA]</scope>
    <source>
        <strain evidence="7 10">KCOM 1315</strain>
    </source>
</reference>
<protein>
    <recommendedName>
        <fullName evidence="5">ABC-type quaternary amine transporter</fullName>
        <ecNumber evidence="5">7.6.2.9</ecNumber>
    </recommendedName>
</protein>
<proteinExistence type="inferred from homology"/>